<proteinExistence type="predicted"/>
<dbReference type="Pfam" id="PF14223">
    <property type="entry name" value="Retrotran_gag_2"/>
    <property type="match status" value="1"/>
</dbReference>
<dbReference type="AlphaFoldDB" id="A0AAV1VBG7"/>
<comment type="caution">
    <text evidence="1">The sequence shown here is derived from an EMBL/GenBank/DDBJ whole genome shotgun (WGS) entry which is preliminary data.</text>
</comment>
<evidence type="ECO:0000313" key="1">
    <source>
        <dbReference type="EMBL" id="CAK7943567.1"/>
    </source>
</evidence>
<protein>
    <recommendedName>
        <fullName evidence="3">DUF4219 domain-containing protein</fullName>
    </recommendedName>
</protein>
<sequence length="136" mass="15047">MSSITNASSNASIDKFNGDSYATWSRYMRGVFLTKSVWYVVTREATPTFTDPRASDDYVQASNVAFGMMLLLMNADNHHVLDNCEEAWVALTSLKTLYGGSQKAGCIFLKRKLFSVKIAEGANIKHHCNDVLNIAA</sequence>
<evidence type="ECO:0008006" key="3">
    <source>
        <dbReference type="Google" id="ProtNLM"/>
    </source>
</evidence>
<organism evidence="1 2">
    <name type="scientific">Peronospora matthiolae</name>
    <dbReference type="NCBI Taxonomy" id="2874970"/>
    <lineage>
        <taxon>Eukaryota</taxon>
        <taxon>Sar</taxon>
        <taxon>Stramenopiles</taxon>
        <taxon>Oomycota</taxon>
        <taxon>Peronosporomycetes</taxon>
        <taxon>Peronosporales</taxon>
        <taxon>Peronosporaceae</taxon>
        <taxon>Peronospora</taxon>
    </lineage>
</organism>
<accession>A0AAV1VBG7</accession>
<name>A0AAV1VBG7_9STRA</name>
<dbReference type="EMBL" id="CAKLBY020000303">
    <property type="protein sequence ID" value="CAK7943567.1"/>
    <property type="molecule type" value="Genomic_DNA"/>
</dbReference>
<reference evidence="1" key="1">
    <citation type="submission" date="2024-01" db="EMBL/GenBank/DDBJ databases">
        <authorList>
            <person name="Webb A."/>
        </authorList>
    </citation>
    <scope>NUCLEOTIDE SEQUENCE</scope>
    <source>
        <strain evidence="1">Pm1</strain>
    </source>
</reference>
<dbReference type="Proteomes" id="UP001162060">
    <property type="component" value="Unassembled WGS sequence"/>
</dbReference>
<gene>
    <name evidence="1" type="ORF">PM001_LOCUS28717</name>
</gene>
<evidence type="ECO:0000313" key="2">
    <source>
        <dbReference type="Proteomes" id="UP001162060"/>
    </source>
</evidence>